<keyword evidence="1" id="KW-0732">Signal</keyword>
<evidence type="ECO:0000256" key="1">
    <source>
        <dbReference type="SAM" id="SignalP"/>
    </source>
</evidence>
<feature type="signal peptide" evidence="1">
    <location>
        <begin position="1"/>
        <end position="24"/>
    </location>
</feature>
<dbReference type="EMBL" id="FMZW01000017">
    <property type="protein sequence ID" value="SDD92174.1"/>
    <property type="molecule type" value="Genomic_DNA"/>
</dbReference>
<evidence type="ECO:0000313" key="3">
    <source>
        <dbReference type="Proteomes" id="UP000199245"/>
    </source>
</evidence>
<sequence length="172" mass="18747">MVRKIALGMTIALAMALTAPVAMAQQKHHVSYDTPATQTTYTQQHVIDVGDIPGHQARLFEIRRIYGNDAPLINGSKLKEQWTRGMSDYIDNNGPALIYNVWILENGDKFFVRTSLVAQSSGDGKLTNMTSGVITGGTGSLARIRGIISSHGPSEPKAGVNANQTDIDYWME</sequence>
<name>A0A1G6YNS7_9BRAD</name>
<evidence type="ECO:0000313" key="2">
    <source>
        <dbReference type="EMBL" id="SDD92174.1"/>
    </source>
</evidence>
<gene>
    <name evidence="2" type="ORF">SAMN05216337_101746</name>
</gene>
<reference evidence="2 3" key="1">
    <citation type="submission" date="2016-10" db="EMBL/GenBank/DDBJ databases">
        <authorList>
            <person name="de Groot N.N."/>
        </authorList>
    </citation>
    <scope>NUCLEOTIDE SEQUENCE [LARGE SCALE GENOMIC DNA]</scope>
    <source>
        <strain evidence="2 3">R5</strain>
    </source>
</reference>
<proteinExistence type="predicted"/>
<accession>A0A1G6YNS7</accession>
<organism evidence="2 3">
    <name type="scientific">Bradyrhizobium brasilense</name>
    <dbReference type="NCBI Taxonomy" id="1419277"/>
    <lineage>
        <taxon>Bacteria</taxon>
        <taxon>Pseudomonadati</taxon>
        <taxon>Pseudomonadota</taxon>
        <taxon>Alphaproteobacteria</taxon>
        <taxon>Hyphomicrobiales</taxon>
        <taxon>Nitrobacteraceae</taxon>
        <taxon>Bradyrhizobium</taxon>
    </lineage>
</organism>
<dbReference type="AlphaFoldDB" id="A0A1G6YNS7"/>
<dbReference type="RefSeq" id="WP_092083911.1">
    <property type="nucleotide sequence ID" value="NZ_FMZW01000017.1"/>
</dbReference>
<feature type="chain" id="PRO_5011775313" evidence="1">
    <location>
        <begin position="25"/>
        <end position="172"/>
    </location>
</feature>
<dbReference type="Proteomes" id="UP000199245">
    <property type="component" value="Unassembled WGS sequence"/>
</dbReference>
<protein>
    <submittedName>
        <fullName evidence="2">Uncharacterized protein</fullName>
    </submittedName>
</protein>